<reference evidence="2 3" key="2">
    <citation type="journal article" date="2012" name="J. Bacteriol.">
        <title>Complete genome sequences of six strains of the genus Methylobacterium.</title>
        <authorList>
            <person name="Marx C.J."/>
            <person name="Bringel F."/>
            <person name="Chistoserdova L."/>
            <person name="Moulin L."/>
            <person name="Farhan Ul Haque M."/>
            <person name="Fleischman D.E."/>
            <person name="Gruffaz C."/>
            <person name="Jourand P."/>
            <person name="Knief C."/>
            <person name="Lee M.C."/>
            <person name="Muller E.E."/>
            <person name="Nadalig T."/>
            <person name="Peyraud R."/>
            <person name="Roselli S."/>
            <person name="Russ L."/>
            <person name="Goodwin L.A."/>
            <person name="Ivanova N."/>
            <person name="Kyrpides N."/>
            <person name="Lajus A."/>
            <person name="Land M.L."/>
            <person name="Medigue C."/>
            <person name="Mikhailova N."/>
            <person name="Nolan M."/>
            <person name="Woyke T."/>
            <person name="Stolyar S."/>
            <person name="Vorholt J.A."/>
            <person name="Vuilleumier S."/>
        </authorList>
    </citation>
    <scope>NUCLEOTIDE SEQUENCE [LARGE SCALE GENOMIC DNA]</scope>
    <source>
        <strain evidence="3">CM4 / NCIMB 13688</strain>
    </source>
</reference>
<protein>
    <submittedName>
        <fullName evidence="2">Uncharacterized protein</fullName>
    </submittedName>
</protein>
<sequence>MRLSFSAGTTASYALSRSVPRFDGREPSWGERALDFSLCLILALAIVGLLLLAL</sequence>
<keyword evidence="1" id="KW-0472">Membrane</keyword>
<proteinExistence type="predicted"/>
<name>B7KRM5_METC4</name>
<gene>
    <name evidence="2" type="ordered locus">Mchl_4778</name>
</gene>
<dbReference type="EMBL" id="CP001298">
    <property type="protein sequence ID" value="ACK85552.1"/>
    <property type="molecule type" value="Genomic_DNA"/>
</dbReference>
<accession>B7KRM5</accession>
<feature type="transmembrane region" description="Helical" evidence="1">
    <location>
        <begin position="32"/>
        <end position="53"/>
    </location>
</feature>
<organism evidence="2 3">
    <name type="scientific">Methylorubrum extorquens (strain CM4 / NCIMB 13688)</name>
    <name type="common">Methylobacterium extorquens</name>
    <dbReference type="NCBI Taxonomy" id="440085"/>
    <lineage>
        <taxon>Bacteria</taxon>
        <taxon>Pseudomonadati</taxon>
        <taxon>Pseudomonadota</taxon>
        <taxon>Alphaproteobacteria</taxon>
        <taxon>Hyphomicrobiales</taxon>
        <taxon>Methylobacteriaceae</taxon>
        <taxon>Methylorubrum</taxon>
    </lineage>
</organism>
<dbReference type="KEGG" id="mch:Mchl_4778"/>
<evidence type="ECO:0000313" key="3">
    <source>
        <dbReference type="Proteomes" id="UP000002385"/>
    </source>
</evidence>
<keyword evidence="1" id="KW-1133">Transmembrane helix</keyword>
<dbReference type="AlphaFoldDB" id="B7KRM5"/>
<evidence type="ECO:0000256" key="1">
    <source>
        <dbReference type="SAM" id="Phobius"/>
    </source>
</evidence>
<dbReference type="HOGENOM" id="CLU_3045196_0_0_5"/>
<evidence type="ECO:0000313" key="2">
    <source>
        <dbReference type="EMBL" id="ACK85552.1"/>
    </source>
</evidence>
<dbReference type="Proteomes" id="UP000002385">
    <property type="component" value="Chromosome"/>
</dbReference>
<keyword evidence="1" id="KW-0812">Transmembrane</keyword>
<reference evidence="3" key="1">
    <citation type="submission" date="2008-12" db="EMBL/GenBank/DDBJ databases">
        <title>Complete sequence of chromosome of Methylobacterium chloromethanicum CM4.</title>
        <authorList>
            <consortium name="US DOE Joint Genome Institute"/>
            <person name="Lucas S."/>
            <person name="Copeland A."/>
            <person name="Lapidus A."/>
            <person name="Glavina del Rio T."/>
            <person name="Dalin E."/>
            <person name="Tice H."/>
            <person name="Bruce D."/>
            <person name="Goodwin L."/>
            <person name="Pitluck S."/>
            <person name="Chertkov O."/>
            <person name="Brettin T."/>
            <person name="Detter J.C."/>
            <person name="Han C."/>
            <person name="Larimer F."/>
            <person name="Land M."/>
            <person name="Hauser L."/>
            <person name="Kyrpides N."/>
            <person name="Mikhailova N."/>
            <person name="Marx C."/>
            <person name="Richardson P."/>
        </authorList>
    </citation>
    <scope>NUCLEOTIDE SEQUENCE [LARGE SCALE GENOMIC DNA]</scope>
    <source>
        <strain evidence="3">CM4 / NCIMB 13688</strain>
    </source>
</reference>